<feature type="domain" description="Response regulatory" evidence="21">
    <location>
        <begin position="1479"/>
        <end position="1603"/>
    </location>
</feature>
<evidence type="ECO:0000256" key="10">
    <source>
        <dbReference type="ARBA" id="ARBA00022840"/>
    </source>
</evidence>
<dbReference type="InterPro" id="IPR001638">
    <property type="entry name" value="Solute-binding_3/MltF_N"/>
</dbReference>
<feature type="modified residue" description="Phosphohistidine" evidence="16">
    <location>
        <position position="1683"/>
    </location>
</feature>
<dbReference type="InterPro" id="IPR035965">
    <property type="entry name" value="PAS-like_dom_sf"/>
</dbReference>
<evidence type="ECO:0000256" key="12">
    <source>
        <dbReference type="ARBA" id="ARBA00023012"/>
    </source>
</evidence>
<dbReference type="SMART" id="SM00388">
    <property type="entry name" value="HisKA"/>
    <property type="match status" value="1"/>
</dbReference>
<feature type="transmembrane region" description="Helical" evidence="19">
    <location>
        <begin position="571"/>
        <end position="590"/>
    </location>
</feature>
<evidence type="ECO:0000256" key="18">
    <source>
        <dbReference type="SAM" id="Coils"/>
    </source>
</evidence>
<evidence type="ECO:0000256" key="15">
    <source>
        <dbReference type="ARBA" id="ARBA00068150"/>
    </source>
</evidence>
<evidence type="ECO:0000259" key="22">
    <source>
        <dbReference type="PROSITE" id="PS50112"/>
    </source>
</evidence>
<dbReference type="Pfam" id="PF02518">
    <property type="entry name" value="HATPase_c"/>
    <property type="match status" value="1"/>
</dbReference>
<dbReference type="Pfam" id="PF00497">
    <property type="entry name" value="SBP_bac_3"/>
    <property type="match status" value="1"/>
</dbReference>
<dbReference type="PROSITE" id="PS50113">
    <property type="entry name" value="PAC"/>
    <property type="match status" value="1"/>
</dbReference>
<keyword evidence="18" id="KW-0175">Coiled coil</keyword>
<proteinExistence type="predicted"/>
<dbReference type="InterPro" id="IPR004358">
    <property type="entry name" value="Sig_transdc_His_kin-like_C"/>
</dbReference>
<dbReference type="CDD" id="cd16922">
    <property type="entry name" value="HATPase_EvgS-ArcB-TorS-like"/>
    <property type="match status" value="1"/>
</dbReference>
<dbReference type="PANTHER" id="PTHR45339">
    <property type="entry name" value="HYBRID SIGNAL TRANSDUCTION HISTIDINE KINASE J"/>
    <property type="match status" value="1"/>
</dbReference>
<dbReference type="PROSITE" id="PS50894">
    <property type="entry name" value="HPT"/>
    <property type="match status" value="1"/>
</dbReference>
<organism evidence="25 26">
    <name type="scientific">Thalassotalea euphylliae</name>
    <dbReference type="NCBI Taxonomy" id="1655234"/>
    <lineage>
        <taxon>Bacteria</taxon>
        <taxon>Pseudomonadati</taxon>
        <taxon>Pseudomonadota</taxon>
        <taxon>Gammaproteobacteria</taxon>
        <taxon>Alteromonadales</taxon>
        <taxon>Colwelliaceae</taxon>
        <taxon>Thalassotalea</taxon>
    </lineage>
</organism>
<dbReference type="GO" id="GO:0005886">
    <property type="term" value="C:plasma membrane"/>
    <property type="evidence" value="ECO:0007669"/>
    <property type="project" value="UniProtKB-SubCell"/>
</dbReference>
<keyword evidence="5 17" id="KW-0597">Phosphoprotein</keyword>
<keyword evidence="9" id="KW-0418">Kinase</keyword>
<evidence type="ECO:0000313" key="25">
    <source>
        <dbReference type="EMBL" id="REL36878.1"/>
    </source>
</evidence>
<evidence type="ECO:0000259" key="21">
    <source>
        <dbReference type="PROSITE" id="PS50110"/>
    </source>
</evidence>
<dbReference type="SUPFAM" id="SSF52172">
    <property type="entry name" value="CheY-like"/>
    <property type="match status" value="2"/>
</dbReference>
<evidence type="ECO:0000259" key="24">
    <source>
        <dbReference type="PROSITE" id="PS50894"/>
    </source>
</evidence>
<dbReference type="InterPro" id="IPR001789">
    <property type="entry name" value="Sig_transdc_resp-reg_receiver"/>
</dbReference>
<feature type="transmembrane region" description="Helical" evidence="19">
    <location>
        <begin position="28"/>
        <end position="48"/>
    </location>
</feature>
<dbReference type="Pfam" id="PF00072">
    <property type="entry name" value="Response_reg"/>
    <property type="match status" value="2"/>
</dbReference>
<feature type="modified residue" description="4-aspartylphosphate" evidence="17">
    <location>
        <position position="1385"/>
    </location>
</feature>
<dbReference type="Gene3D" id="1.20.120.160">
    <property type="entry name" value="HPT domain"/>
    <property type="match status" value="1"/>
</dbReference>
<feature type="domain" description="PAC" evidence="23">
    <location>
        <begin position="1023"/>
        <end position="1073"/>
    </location>
</feature>
<dbReference type="SMART" id="SM00091">
    <property type="entry name" value="PAS"/>
    <property type="match status" value="1"/>
</dbReference>
<dbReference type="FunFam" id="3.30.565.10:FF:000010">
    <property type="entry name" value="Sensor histidine kinase RcsC"/>
    <property type="match status" value="1"/>
</dbReference>
<comment type="subcellular location">
    <subcellularLocation>
        <location evidence="2">Cell membrane</location>
        <topology evidence="2">Multi-pass membrane protein</topology>
    </subcellularLocation>
</comment>
<dbReference type="CDD" id="cd00082">
    <property type="entry name" value="HisKA"/>
    <property type="match status" value="1"/>
</dbReference>
<dbReference type="GO" id="GO:0000155">
    <property type="term" value="F:phosphorelay sensor kinase activity"/>
    <property type="evidence" value="ECO:0007669"/>
    <property type="project" value="InterPro"/>
</dbReference>
<evidence type="ECO:0000256" key="1">
    <source>
        <dbReference type="ARBA" id="ARBA00000085"/>
    </source>
</evidence>
<evidence type="ECO:0000256" key="11">
    <source>
        <dbReference type="ARBA" id="ARBA00022989"/>
    </source>
</evidence>
<dbReference type="CDD" id="cd17546">
    <property type="entry name" value="REC_hyHK_CKI1_RcsC-like"/>
    <property type="match status" value="2"/>
</dbReference>
<feature type="domain" description="HPt" evidence="24">
    <location>
        <begin position="1644"/>
        <end position="1735"/>
    </location>
</feature>
<evidence type="ECO:0000256" key="8">
    <source>
        <dbReference type="ARBA" id="ARBA00022741"/>
    </source>
</evidence>
<dbReference type="InterPro" id="IPR036097">
    <property type="entry name" value="HisK_dim/P_sf"/>
</dbReference>
<dbReference type="Pfam" id="PF00512">
    <property type="entry name" value="HisKA"/>
    <property type="match status" value="1"/>
</dbReference>
<dbReference type="SUPFAM" id="SSF47226">
    <property type="entry name" value="Histidine-containing phosphotransfer domain, HPT domain"/>
    <property type="match status" value="1"/>
</dbReference>
<dbReference type="InterPro" id="IPR013767">
    <property type="entry name" value="PAS_fold"/>
</dbReference>
<dbReference type="GO" id="GO:0005524">
    <property type="term" value="F:ATP binding"/>
    <property type="evidence" value="ECO:0007669"/>
    <property type="project" value="UniProtKB-KW"/>
</dbReference>
<protein>
    <recommendedName>
        <fullName evidence="15">Sensory/regulatory protein RpfC</fullName>
        <ecNumber evidence="3">2.7.13.3</ecNumber>
    </recommendedName>
</protein>
<dbReference type="Gene3D" id="3.30.565.10">
    <property type="entry name" value="Histidine kinase-like ATPase, C-terminal domain"/>
    <property type="match status" value="1"/>
</dbReference>
<evidence type="ECO:0000256" key="3">
    <source>
        <dbReference type="ARBA" id="ARBA00012438"/>
    </source>
</evidence>
<dbReference type="OrthoDB" id="9810730at2"/>
<dbReference type="SUPFAM" id="SSF55874">
    <property type="entry name" value="ATPase domain of HSP90 chaperone/DNA topoisomerase II/histidine kinase"/>
    <property type="match status" value="1"/>
</dbReference>
<comment type="subunit">
    <text evidence="14">At low DSF concentrations, interacts with RpfF.</text>
</comment>
<dbReference type="PROSITE" id="PS50112">
    <property type="entry name" value="PAS"/>
    <property type="match status" value="1"/>
</dbReference>
<dbReference type="Gene3D" id="3.40.50.2300">
    <property type="match status" value="2"/>
</dbReference>
<evidence type="ECO:0000256" key="9">
    <source>
        <dbReference type="ARBA" id="ARBA00022777"/>
    </source>
</evidence>
<feature type="transmembrane region" description="Helical" evidence="19">
    <location>
        <begin position="901"/>
        <end position="925"/>
    </location>
</feature>
<keyword evidence="4" id="KW-1003">Cell membrane</keyword>
<feature type="transmembrane region" description="Helical" evidence="19">
    <location>
        <begin position="528"/>
        <end position="550"/>
    </location>
</feature>
<dbReference type="Gene3D" id="3.40.190.10">
    <property type="entry name" value="Periplasmic binding protein-like II"/>
    <property type="match status" value="2"/>
</dbReference>
<evidence type="ECO:0000256" key="5">
    <source>
        <dbReference type="ARBA" id="ARBA00022553"/>
    </source>
</evidence>
<dbReference type="EC" id="2.7.13.3" evidence="3"/>
<feature type="domain" description="PAS" evidence="22">
    <location>
        <begin position="956"/>
        <end position="1008"/>
    </location>
</feature>
<feature type="modified residue" description="4-aspartylphosphate" evidence="17">
    <location>
        <position position="1536"/>
    </location>
</feature>
<dbReference type="Pfam" id="PF01627">
    <property type="entry name" value="Hpt"/>
    <property type="match status" value="1"/>
</dbReference>
<sequence length="1831" mass="201833">MQISDDKARLIGAKYCNDSPKLRKLNPMFYSFTAILFTGFCYLLSLVVRPISARQASFARIGGLNNRNFLLADFANKQTRISWGLGKKNSFKVQRLKPNTLLITCFIISFIVFSMNNTVHAEQAFTEHAVPEQTAASSNLDAHQIRKLTEELKYLDEVLTASVLTYIFTGEPKWLERYQAHEPKLNALLEALATNRNSANADFINQIDTANKRLLATETIAIKLSQQGQRDQAMKLLSDDIYLNSKERYINATSALLSSLKSHAQHRPLPKIIHTPGPIELSSTEQAWLESNTITVGVEHWPPIIFERANGEIGGVAGGLLTQISKRTGLKFEIVSGQWNELLQQVQQGNIDLLPDTYVTESRAKFGLFSQPYYQMQEKLFVLKANKHLRTLEDIQNSTVAIPKGYTSIEQLKARFPDVTVLETESIDDSINAVINGQADALLDAEVVVKSRIKSAKLTSLVMIDEHVIPPESLHFFIAKQNPELLNIINKGLETINVDSLVSANKDLLDASDVTKIQKLTQSSQTEIYYLAAGLVVVLILFGLGISMVLSTSNEEKLAERFGSKRFQHTLLIGLVGLAIILVSLAFVIINNAENKINQVLSYNMTNIMSSTHNRLTNWVDGEFSTLNELVKEPELINTVEQLLLVRREATALNNAQAQQALGQFINERLPNMAQQGYFIISPDMINLASSEEGQIGIQNLASRAHRQLFNSVLAGDSKFIPPITSQAGSNQALDLATSEQTQLIFAVPIYDNDAHIIAILAATSAPDEQFSRIFSTGFVGKSGQSYAFNSQGQLLSQIRFENQLKTLGLVAADQSAILNMRLSNPGKNLLKHSFTPEEQANWPLTAMADSATRGFTNTNLEGYNGFLGVKVVGSWLWDDKLNIGIAAEVDFDETVEILVVFRYTILGIICVALALIFGCTLFTLKLGTRATQALTRSHTELECIVAERTRELQSSIDRTRTIISNASDAIIIVDDQGIIDSFGPSAEQMFGYSKEEMIGQPLKLLMEKPFNQIERSAMANGHVVEQKGIRSDGSIFDIGISVSDFTFDDDHFYTGAVRDITVRKEAQRALEQAKNSAVEATKAKSDFLANMSHEIRTPMNAIIGMSYLTLQTQLTDKQQDYLNKIHSSADALLGIINDILDFSKIEAGKLTLEQVPFNLTETLDHVVEVIALKSQQKGIELLIDLPANLPTCLVGDSLRLGQILVNLATNAVKFTDHGEIIIKVEAIEEADQELTLQFSVSDTGIGLTEAHMQNLFKSFSQADASTTRKYGGTGLGLTICKTLTEMMGGKIWVESEYQKGSTFSFTARLGKAGQAISNPQLAIADAADIKILIVDDSVAAREILHTIAQSIGFTSVIAESADHALQQIENAQAKQSTFDIVLTDWRMPHKNGSTLIKEILALGLPTPPKFIMLTAYDRDDMIAASKGLPISAYLTKPITASTLLDANLKALGRSDKVTRRKNTARLDVSSTEAIQGANILLVEDNEINQQIAVELLEMAHFNVDIAEDGQQAVTKVFNNFANEEAETRFDAVLMDIQMPVMDGYQATAEIREQISVDELPIIAMTANAMAGDRERCLQAGMNDHLTKPISPNEVFNTLTEWISPKQHLGKPAIQIDETTNTQHNLPAIPLLDIHTALARIAGNVPLYLSLLDKFVHNHGQSLVAISDLIEQGDNEQAIRMAHTLKGVAASIGAEEFSANVARLEQALANEQNATQLIEELHQQLLAIVGAINSVEFPNELRQEDNQLTTELDSKALAKLHTQLCSEIADFDAEAQETWRAMRKQLNSHLAPDVDACLSNALNEYDFEQAEQYLPAIEQTIGSLNTADLKG</sequence>
<dbReference type="PRINTS" id="PR00344">
    <property type="entry name" value="BCTRLSENSOR"/>
</dbReference>
<keyword evidence="10" id="KW-0067">ATP-binding</keyword>
<dbReference type="CDD" id="cd00088">
    <property type="entry name" value="HPT"/>
    <property type="match status" value="1"/>
</dbReference>
<evidence type="ECO:0000256" key="13">
    <source>
        <dbReference type="ARBA" id="ARBA00023136"/>
    </source>
</evidence>
<dbReference type="GO" id="GO:0006355">
    <property type="term" value="P:regulation of DNA-templated transcription"/>
    <property type="evidence" value="ECO:0007669"/>
    <property type="project" value="InterPro"/>
</dbReference>
<dbReference type="Gene3D" id="3.30.450.20">
    <property type="entry name" value="PAS domain"/>
    <property type="match status" value="1"/>
</dbReference>
<dbReference type="SMART" id="SM00448">
    <property type="entry name" value="REC"/>
    <property type="match status" value="2"/>
</dbReference>
<dbReference type="CDD" id="cd00130">
    <property type="entry name" value="PAS"/>
    <property type="match status" value="1"/>
</dbReference>
<evidence type="ECO:0000256" key="19">
    <source>
        <dbReference type="SAM" id="Phobius"/>
    </source>
</evidence>
<dbReference type="SUPFAM" id="SSF47384">
    <property type="entry name" value="Homodimeric domain of signal transducing histidine kinase"/>
    <property type="match status" value="1"/>
</dbReference>
<evidence type="ECO:0000256" key="14">
    <source>
        <dbReference type="ARBA" id="ARBA00064003"/>
    </source>
</evidence>
<dbReference type="PROSITE" id="PS50109">
    <property type="entry name" value="HIS_KIN"/>
    <property type="match status" value="1"/>
</dbReference>
<dbReference type="InterPro" id="IPR008207">
    <property type="entry name" value="Sig_transdc_His_kin_Hpt_dom"/>
</dbReference>
<evidence type="ECO:0000256" key="7">
    <source>
        <dbReference type="ARBA" id="ARBA00022692"/>
    </source>
</evidence>
<evidence type="ECO:0000256" key="6">
    <source>
        <dbReference type="ARBA" id="ARBA00022679"/>
    </source>
</evidence>
<dbReference type="NCBIfam" id="TIGR00229">
    <property type="entry name" value="sensory_box"/>
    <property type="match status" value="1"/>
</dbReference>
<reference evidence="25 26" key="1">
    <citation type="submission" date="2018-08" db="EMBL/GenBank/DDBJ databases">
        <title>Thalassotalea euphylliae genome.</title>
        <authorList>
            <person name="Summers S."/>
            <person name="Rice S.A."/>
            <person name="Freckelton M.L."/>
            <person name="Nedved B.T."/>
            <person name="Hadfield M.G."/>
        </authorList>
    </citation>
    <scope>NUCLEOTIDE SEQUENCE [LARGE SCALE GENOMIC DNA]</scope>
    <source>
        <strain evidence="25 26">H2</strain>
    </source>
</reference>
<dbReference type="EMBL" id="QUOV01000001">
    <property type="protein sequence ID" value="REL36878.1"/>
    <property type="molecule type" value="Genomic_DNA"/>
</dbReference>
<dbReference type="InterPro" id="IPR036890">
    <property type="entry name" value="HATPase_C_sf"/>
</dbReference>
<comment type="catalytic activity">
    <reaction evidence="1">
        <text>ATP + protein L-histidine = ADP + protein N-phospho-L-histidine.</text>
        <dbReference type="EC" id="2.7.13.3"/>
    </reaction>
</comment>
<evidence type="ECO:0000256" key="16">
    <source>
        <dbReference type="PROSITE-ProRule" id="PRU00110"/>
    </source>
</evidence>
<dbReference type="InterPro" id="IPR003661">
    <property type="entry name" value="HisK_dim/P_dom"/>
</dbReference>
<dbReference type="Pfam" id="PF00989">
    <property type="entry name" value="PAS"/>
    <property type="match status" value="1"/>
</dbReference>
<dbReference type="SMART" id="SM00062">
    <property type="entry name" value="PBPb"/>
    <property type="match status" value="1"/>
</dbReference>
<dbReference type="InterPro" id="IPR003594">
    <property type="entry name" value="HATPase_dom"/>
</dbReference>
<evidence type="ECO:0000256" key="17">
    <source>
        <dbReference type="PROSITE-ProRule" id="PRU00169"/>
    </source>
</evidence>
<dbReference type="SMART" id="SM00073">
    <property type="entry name" value="HPT"/>
    <property type="match status" value="1"/>
</dbReference>
<evidence type="ECO:0000259" key="23">
    <source>
        <dbReference type="PROSITE" id="PS50113"/>
    </source>
</evidence>
<dbReference type="InterPro" id="IPR005467">
    <property type="entry name" value="His_kinase_dom"/>
</dbReference>
<feature type="transmembrane region" description="Helical" evidence="19">
    <location>
        <begin position="96"/>
        <end position="115"/>
    </location>
</feature>
<keyword evidence="11 19" id="KW-1133">Transmembrane helix</keyword>
<dbReference type="PANTHER" id="PTHR45339:SF1">
    <property type="entry name" value="HYBRID SIGNAL TRANSDUCTION HISTIDINE KINASE J"/>
    <property type="match status" value="1"/>
</dbReference>
<keyword evidence="8" id="KW-0547">Nucleotide-binding</keyword>
<accession>A0A3E0UIQ2</accession>
<keyword evidence="13 19" id="KW-0472">Membrane</keyword>
<dbReference type="CDD" id="cd01007">
    <property type="entry name" value="PBP2_BvgS_HisK_like"/>
    <property type="match status" value="1"/>
</dbReference>
<name>A0A3E0UIQ2_9GAMM</name>
<feature type="domain" description="Histidine kinase" evidence="20">
    <location>
        <begin position="1091"/>
        <end position="1312"/>
    </location>
</feature>
<evidence type="ECO:0000259" key="20">
    <source>
        <dbReference type="PROSITE" id="PS50109"/>
    </source>
</evidence>
<dbReference type="SUPFAM" id="SSF55785">
    <property type="entry name" value="PYP-like sensor domain (PAS domain)"/>
    <property type="match status" value="1"/>
</dbReference>
<evidence type="ECO:0000313" key="26">
    <source>
        <dbReference type="Proteomes" id="UP000256999"/>
    </source>
</evidence>
<evidence type="ECO:0000256" key="2">
    <source>
        <dbReference type="ARBA" id="ARBA00004651"/>
    </source>
</evidence>
<keyword evidence="7 19" id="KW-0812">Transmembrane</keyword>
<dbReference type="SUPFAM" id="SSF53850">
    <property type="entry name" value="Periplasmic binding protein-like II"/>
    <property type="match status" value="1"/>
</dbReference>
<dbReference type="Gene3D" id="1.10.287.130">
    <property type="match status" value="1"/>
</dbReference>
<dbReference type="InterPro" id="IPR000014">
    <property type="entry name" value="PAS"/>
</dbReference>
<dbReference type="SMART" id="SM00387">
    <property type="entry name" value="HATPase_c"/>
    <property type="match status" value="1"/>
</dbReference>
<feature type="domain" description="Response regulatory" evidence="21">
    <location>
        <begin position="1331"/>
        <end position="1452"/>
    </location>
</feature>
<dbReference type="PROSITE" id="PS50110">
    <property type="entry name" value="RESPONSE_REGULATORY"/>
    <property type="match status" value="2"/>
</dbReference>
<comment type="caution">
    <text evidence="25">The sequence shown here is derived from an EMBL/GenBank/DDBJ whole genome shotgun (WGS) entry which is preliminary data.</text>
</comment>
<dbReference type="InterPro" id="IPR036641">
    <property type="entry name" value="HPT_dom_sf"/>
</dbReference>
<feature type="coiled-coil region" evidence="18">
    <location>
        <begin position="1694"/>
        <end position="1724"/>
    </location>
</feature>
<dbReference type="Proteomes" id="UP000256999">
    <property type="component" value="Unassembled WGS sequence"/>
</dbReference>
<gene>
    <name evidence="25" type="ORF">DXX92_17035</name>
</gene>
<evidence type="ECO:0000256" key="4">
    <source>
        <dbReference type="ARBA" id="ARBA00022475"/>
    </source>
</evidence>
<keyword evidence="6" id="KW-0808">Transferase</keyword>
<dbReference type="FunFam" id="1.10.287.130:FF:000002">
    <property type="entry name" value="Two-component osmosensing histidine kinase"/>
    <property type="match status" value="1"/>
</dbReference>
<dbReference type="InterPro" id="IPR000700">
    <property type="entry name" value="PAS-assoc_C"/>
</dbReference>
<dbReference type="InterPro" id="IPR011006">
    <property type="entry name" value="CheY-like_superfamily"/>
</dbReference>
<keyword evidence="12" id="KW-0902">Two-component regulatory system</keyword>